<evidence type="ECO:0000313" key="1">
    <source>
        <dbReference type="EMBL" id="EJF54382.1"/>
    </source>
</evidence>
<organism evidence="1 2">
    <name type="scientific">Saprospira grandis DSM 2844</name>
    <dbReference type="NCBI Taxonomy" id="694433"/>
    <lineage>
        <taxon>Bacteria</taxon>
        <taxon>Pseudomonadati</taxon>
        <taxon>Bacteroidota</taxon>
        <taxon>Saprospiria</taxon>
        <taxon>Saprospirales</taxon>
        <taxon>Saprospiraceae</taxon>
        <taxon>Saprospira</taxon>
    </lineage>
</organism>
<dbReference type="InterPro" id="IPR054345">
    <property type="entry name" value="Tir-like"/>
</dbReference>
<dbReference type="RefSeq" id="WP_002660116.1">
    <property type="nucleotide sequence ID" value="NZ_JH719942.1"/>
</dbReference>
<dbReference type="SUPFAM" id="SSF69635">
    <property type="entry name" value="Type III secretory system chaperone-like"/>
    <property type="match status" value="1"/>
</dbReference>
<dbReference type="Gene3D" id="3.30.1460.10">
    <property type="match status" value="1"/>
</dbReference>
<dbReference type="Proteomes" id="UP000005113">
    <property type="component" value="Unassembled WGS sequence"/>
</dbReference>
<sequence length="130" mass="14909">MNSFEKVKNYLLDMGHEISHESVEDSIFVVNNENQGICNLMLDCEGDVLVMEQHIFDIEEKDAAFLKRLLQINRELIHGAFVLDEEGRRVLFRDTLALENLDRNELESSINAMAIALVEHAEEFMDVAAK</sequence>
<dbReference type="EMBL" id="JH719942">
    <property type="protein sequence ID" value="EJF54382.1"/>
    <property type="molecule type" value="Genomic_DNA"/>
</dbReference>
<reference evidence="2" key="1">
    <citation type="journal article" date="2012" name="Stand. Genomic Sci.">
        <title>Permanent draft genome sequence of the gliding predator Saprospira grandis strain Sa g1 (= HR1).</title>
        <authorList>
            <person name="Mavromatis K."/>
            <person name="Chertkov O."/>
            <person name="Lapidus A."/>
            <person name="Nolan M."/>
            <person name="Lucas S."/>
            <person name="Tice H."/>
            <person name="Del Rio T.G."/>
            <person name="Cheng J.F."/>
            <person name="Han C."/>
            <person name="Tapia R."/>
            <person name="Bruce D."/>
            <person name="Goodwin L.A."/>
            <person name="Pitluck S."/>
            <person name="Huntemann M."/>
            <person name="Liolios K."/>
            <person name="Pagani I."/>
            <person name="Ivanova N."/>
            <person name="Mikhailova N."/>
            <person name="Pati A."/>
            <person name="Chen A."/>
            <person name="Palaniappan K."/>
            <person name="Land M."/>
            <person name="Brambilla E.M."/>
            <person name="Rohde M."/>
            <person name="Spring S."/>
            <person name="Goker M."/>
            <person name="Detter J.C."/>
            <person name="Bristow J."/>
            <person name="Eisen J.A."/>
            <person name="Markowitz V."/>
            <person name="Hugenholtz P."/>
            <person name="Kyrpides N.C."/>
            <person name="Klenk H.P."/>
            <person name="Woyke T."/>
        </authorList>
    </citation>
    <scope>NUCLEOTIDE SEQUENCE [LARGE SCALE GENOMIC DNA]</scope>
    <source>
        <strain evidence="2">DSM 2844</strain>
    </source>
</reference>
<dbReference type="HOGENOM" id="CLU_151808_0_0_10"/>
<protein>
    <submittedName>
        <fullName evidence="1">Tir chaperone protein (CesT)</fullName>
    </submittedName>
</protein>
<dbReference type="AlphaFoldDB" id="J0P9V3"/>
<dbReference type="Pfam" id="PF22550">
    <property type="entry name" value="CesT_Tir_1"/>
    <property type="match status" value="1"/>
</dbReference>
<dbReference type="OrthoDB" id="361060at2"/>
<name>J0P9V3_9BACT</name>
<accession>J0P9V3</accession>
<proteinExistence type="predicted"/>
<evidence type="ECO:0000313" key="2">
    <source>
        <dbReference type="Proteomes" id="UP000005113"/>
    </source>
</evidence>
<gene>
    <name evidence="1" type="ORF">SapgrDRAFT_2727</name>
</gene>